<gene>
    <name evidence="1" type="ORF">A0J61_03729</name>
</gene>
<dbReference type="STRING" id="101091.A0A1C7NGV9"/>
<dbReference type="Proteomes" id="UP000093000">
    <property type="component" value="Unassembled WGS sequence"/>
</dbReference>
<dbReference type="AlphaFoldDB" id="A0A1C7NGV9"/>
<dbReference type="InParanoid" id="A0A1C7NGV9"/>
<organism evidence="1 2">
    <name type="scientific">Choanephora cucurbitarum</name>
    <dbReference type="NCBI Taxonomy" id="101091"/>
    <lineage>
        <taxon>Eukaryota</taxon>
        <taxon>Fungi</taxon>
        <taxon>Fungi incertae sedis</taxon>
        <taxon>Mucoromycota</taxon>
        <taxon>Mucoromycotina</taxon>
        <taxon>Mucoromycetes</taxon>
        <taxon>Mucorales</taxon>
        <taxon>Mucorineae</taxon>
        <taxon>Choanephoraceae</taxon>
        <taxon>Choanephoroideae</taxon>
        <taxon>Choanephora</taxon>
    </lineage>
</organism>
<accession>A0A1C7NGV9</accession>
<evidence type="ECO:0000313" key="1">
    <source>
        <dbReference type="EMBL" id="OBZ88230.1"/>
    </source>
</evidence>
<dbReference type="OrthoDB" id="2257025at2759"/>
<name>A0A1C7NGV9_9FUNG</name>
<dbReference type="EMBL" id="LUGH01000166">
    <property type="protein sequence ID" value="OBZ88230.1"/>
    <property type="molecule type" value="Genomic_DNA"/>
</dbReference>
<evidence type="ECO:0000313" key="2">
    <source>
        <dbReference type="Proteomes" id="UP000093000"/>
    </source>
</evidence>
<keyword evidence="2" id="KW-1185">Reference proteome</keyword>
<protein>
    <submittedName>
        <fullName evidence="1">Uncharacterized protein</fullName>
    </submittedName>
</protein>
<proteinExistence type="predicted"/>
<sequence>MSSHILLNAEVTNLIVRDLVGLNAVDQYLSQAPEWSTKRIFPNVLYSAIDAKKLPPIVIEVVHVVNSNFLHQVVQYCEEVNLRYGVVPLVLIFVVERVQDDITSNTTRHYKYPFLLKLPSFPWAKDCFVVSKSSIQGHLTDMPLHPLVALAIFFTTQKPDLLDHDPTIQKLYNILKKTSENVILNREEIAYDISRICNDFESRLDESVRLLSRLKNTESKKRAIDCLNGGIATLVTYKRKYIPNSSRELSPLTSSSSRSSVSLVATSPSLSENWNFVERFIKDYDKKKMDWKACYSEGKRQGYFTNYTTHISLKNSYQRWKIQHGPPCRSRRRTD</sequence>
<comment type="caution">
    <text evidence="1">The sequence shown here is derived from an EMBL/GenBank/DDBJ whole genome shotgun (WGS) entry which is preliminary data.</text>
</comment>
<reference evidence="1 2" key="1">
    <citation type="submission" date="2016-03" db="EMBL/GenBank/DDBJ databases">
        <title>Choanephora cucurbitarum.</title>
        <authorList>
            <person name="Min B."/>
            <person name="Park H."/>
            <person name="Park J.-H."/>
            <person name="Shin H.-D."/>
            <person name="Choi I.-G."/>
        </authorList>
    </citation>
    <scope>NUCLEOTIDE SEQUENCE [LARGE SCALE GENOMIC DNA]</scope>
    <source>
        <strain evidence="1 2">KUS-F28377</strain>
    </source>
</reference>